<dbReference type="OMA" id="FKYRYTD"/>
<gene>
    <name evidence="2" type="ORF">LOTGIDRAFT_235360</name>
</gene>
<dbReference type="AlphaFoldDB" id="V3Z6X1"/>
<dbReference type="GO" id="GO:0031533">
    <property type="term" value="C:mRNA capping enzyme complex"/>
    <property type="evidence" value="ECO:0007669"/>
    <property type="project" value="InterPro"/>
</dbReference>
<dbReference type="KEGG" id="lgi:LOTGIDRAFT_235360"/>
<accession>V3Z6X1</accession>
<feature type="compositionally biased region" description="Basic and acidic residues" evidence="1">
    <location>
        <begin position="122"/>
        <end position="132"/>
    </location>
</feature>
<protein>
    <recommendedName>
        <fullName evidence="4">RNMT-activating mini protein</fullName>
    </recommendedName>
</protein>
<sequence>MNPVLSSKTLGMAEESMLSEYEELFKSRYTEDDPDYKATIDKSLDSPPCLQDWFVKRNDWHQNRNDNRNRDGGYRGYDNRNRGGYRGGFRDNREGSRGGHRDNRGYDNRRYNDNRGYGDTNRGYDDRSYNRR</sequence>
<dbReference type="EMBL" id="KB203049">
    <property type="protein sequence ID" value="ESO86568.1"/>
    <property type="molecule type" value="Genomic_DNA"/>
</dbReference>
<dbReference type="GeneID" id="20249827"/>
<keyword evidence="3" id="KW-1185">Reference proteome</keyword>
<dbReference type="Proteomes" id="UP000030746">
    <property type="component" value="Unassembled WGS sequence"/>
</dbReference>
<dbReference type="HOGENOM" id="CLU_1919436_0_0_1"/>
<dbReference type="Pfam" id="PF15320">
    <property type="entry name" value="RAM"/>
    <property type="match status" value="1"/>
</dbReference>
<feature type="compositionally biased region" description="Basic and acidic residues" evidence="1">
    <location>
        <begin position="56"/>
        <end position="81"/>
    </location>
</feature>
<organism evidence="2 3">
    <name type="scientific">Lottia gigantea</name>
    <name type="common">Giant owl limpet</name>
    <dbReference type="NCBI Taxonomy" id="225164"/>
    <lineage>
        <taxon>Eukaryota</taxon>
        <taxon>Metazoa</taxon>
        <taxon>Spiralia</taxon>
        <taxon>Lophotrochozoa</taxon>
        <taxon>Mollusca</taxon>
        <taxon>Gastropoda</taxon>
        <taxon>Patellogastropoda</taxon>
        <taxon>Lottioidea</taxon>
        <taxon>Lottiidae</taxon>
        <taxon>Lottia</taxon>
    </lineage>
</organism>
<evidence type="ECO:0000313" key="3">
    <source>
        <dbReference type="Proteomes" id="UP000030746"/>
    </source>
</evidence>
<evidence type="ECO:0000256" key="1">
    <source>
        <dbReference type="SAM" id="MobiDB-lite"/>
    </source>
</evidence>
<evidence type="ECO:0008006" key="4">
    <source>
        <dbReference type="Google" id="ProtNLM"/>
    </source>
</evidence>
<dbReference type="GO" id="GO:0106005">
    <property type="term" value="P:RNA 5'-cap (guanine-N7)-methylation"/>
    <property type="evidence" value="ECO:0007669"/>
    <property type="project" value="InterPro"/>
</dbReference>
<dbReference type="OrthoDB" id="5875297at2759"/>
<feature type="region of interest" description="Disordered" evidence="1">
    <location>
        <begin position="56"/>
        <end position="132"/>
    </location>
</feature>
<dbReference type="RefSeq" id="XP_009062801.1">
    <property type="nucleotide sequence ID" value="XM_009064553.1"/>
</dbReference>
<reference evidence="2 3" key="1">
    <citation type="journal article" date="2013" name="Nature">
        <title>Insights into bilaterian evolution from three spiralian genomes.</title>
        <authorList>
            <person name="Simakov O."/>
            <person name="Marletaz F."/>
            <person name="Cho S.J."/>
            <person name="Edsinger-Gonzales E."/>
            <person name="Havlak P."/>
            <person name="Hellsten U."/>
            <person name="Kuo D.H."/>
            <person name="Larsson T."/>
            <person name="Lv J."/>
            <person name="Arendt D."/>
            <person name="Savage R."/>
            <person name="Osoegawa K."/>
            <person name="de Jong P."/>
            <person name="Grimwood J."/>
            <person name="Chapman J.A."/>
            <person name="Shapiro H."/>
            <person name="Aerts A."/>
            <person name="Otillar R.P."/>
            <person name="Terry A.Y."/>
            <person name="Boore J.L."/>
            <person name="Grigoriev I.V."/>
            <person name="Lindberg D.R."/>
            <person name="Seaver E.C."/>
            <person name="Weisblat D.A."/>
            <person name="Putnam N.H."/>
            <person name="Rokhsar D.S."/>
        </authorList>
    </citation>
    <scope>NUCLEOTIDE SEQUENCE [LARGE SCALE GENOMIC DNA]</scope>
</reference>
<name>V3Z6X1_LOTGI</name>
<proteinExistence type="predicted"/>
<dbReference type="InterPro" id="IPR028271">
    <property type="entry name" value="RAMAC"/>
</dbReference>
<dbReference type="GO" id="GO:0003723">
    <property type="term" value="F:RNA binding"/>
    <property type="evidence" value="ECO:0007669"/>
    <property type="project" value="InterPro"/>
</dbReference>
<feature type="compositionally biased region" description="Basic and acidic residues" evidence="1">
    <location>
        <begin position="88"/>
        <end position="113"/>
    </location>
</feature>
<evidence type="ECO:0000313" key="2">
    <source>
        <dbReference type="EMBL" id="ESO86568.1"/>
    </source>
</evidence>
<dbReference type="CTD" id="20249827"/>